<protein>
    <submittedName>
        <fullName evidence="2">Uncharacterized protein</fullName>
    </submittedName>
</protein>
<evidence type="ECO:0000256" key="1">
    <source>
        <dbReference type="SAM" id="SignalP"/>
    </source>
</evidence>
<accession>A0A6S9G5L4</accession>
<dbReference type="EMBL" id="HBIU01032310">
    <property type="protein sequence ID" value="CAE0636156.1"/>
    <property type="molecule type" value="Transcribed_RNA"/>
</dbReference>
<gene>
    <name evidence="2" type="ORF">HAKA00212_LOCUS14916</name>
</gene>
<keyword evidence="1" id="KW-0732">Signal</keyword>
<name>A0A6S9G5L4_HETAK</name>
<proteinExistence type="predicted"/>
<dbReference type="PANTHER" id="PTHR36348">
    <property type="entry name" value="EXPRESSED PROTEIN"/>
    <property type="match status" value="1"/>
</dbReference>
<reference evidence="2" key="1">
    <citation type="submission" date="2021-01" db="EMBL/GenBank/DDBJ databases">
        <authorList>
            <person name="Corre E."/>
            <person name="Pelletier E."/>
            <person name="Niang G."/>
            <person name="Scheremetjew M."/>
            <person name="Finn R."/>
            <person name="Kale V."/>
            <person name="Holt S."/>
            <person name="Cochrane G."/>
            <person name="Meng A."/>
            <person name="Brown T."/>
            <person name="Cohen L."/>
        </authorList>
    </citation>
    <scope>NUCLEOTIDE SEQUENCE</scope>
    <source>
        <strain evidence="2">CCMP3107</strain>
    </source>
</reference>
<organism evidence="2">
    <name type="scientific">Heterosigma akashiwo</name>
    <name type="common">Chromophytic alga</name>
    <name type="synonym">Heterosigma carterae</name>
    <dbReference type="NCBI Taxonomy" id="2829"/>
    <lineage>
        <taxon>Eukaryota</taxon>
        <taxon>Sar</taxon>
        <taxon>Stramenopiles</taxon>
        <taxon>Ochrophyta</taxon>
        <taxon>Raphidophyceae</taxon>
        <taxon>Chattonellales</taxon>
        <taxon>Chattonellaceae</taxon>
        <taxon>Heterosigma</taxon>
    </lineage>
</organism>
<sequence>MASQTPLLLFLAVVCLIINLQNAFQISPLSSSRQRNVVMRNDGRFALRMSTNSDYEYIIDAMRAAKPEELPGIIAKEIKKVASPSFFMAIADRADKASSDAERDALGRLATEATEILQELLKVAEGQMDQAGKVVEAIVVSAAEPDGQFLVPLSAERKTAMKMVLERFAEELDDNFLSTVSTWMKKAEEDKMDGMVGILQRVLQLYAANALKLGAPRREGEAPASSQLFDDLLDSDPELWRGLVRKGLVEERRCSADDLMGAIQVAIESVVMQQENGSMSQRVQAEFLGELIELVKEIQVQEKK</sequence>
<evidence type="ECO:0000313" key="2">
    <source>
        <dbReference type="EMBL" id="CAE0636156.1"/>
    </source>
</evidence>
<feature type="chain" id="PRO_5030159564" evidence="1">
    <location>
        <begin position="24"/>
        <end position="304"/>
    </location>
</feature>
<feature type="signal peptide" evidence="1">
    <location>
        <begin position="1"/>
        <end position="23"/>
    </location>
</feature>
<dbReference type="PANTHER" id="PTHR36348:SF1">
    <property type="entry name" value="EXPRESSED PROTEIN"/>
    <property type="match status" value="1"/>
</dbReference>
<dbReference type="AlphaFoldDB" id="A0A6S9G5L4"/>